<protein>
    <submittedName>
        <fullName evidence="3 4">Uncharacterized protein CXorf21-like</fullName>
    </submittedName>
</protein>
<evidence type="ECO:0000313" key="3">
    <source>
        <dbReference type="RefSeq" id="XP_017670218.1"/>
    </source>
</evidence>
<evidence type="ECO:0000313" key="5">
    <source>
        <dbReference type="RefSeq" id="XP_017670238.1"/>
    </source>
</evidence>
<gene>
    <name evidence="3 4 5" type="primary">LOC108497257</name>
</gene>
<keyword evidence="2" id="KW-1185">Reference proteome</keyword>
<feature type="compositionally biased region" description="Polar residues" evidence="1">
    <location>
        <begin position="283"/>
        <end position="297"/>
    </location>
</feature>
<reference evidence="3 4" key="1">
    <citation type="submission" date="2025-04" db="UniProtKB">
        <authorList>
            <consortium name="RefSeq"/>
        </authorList>
    </citation>
    <scope>IDENTIFICATION</scope>
</reference>
<dbReference type="AlphaFoldDB" id="A0A6J0H6M2"/>
<feature type="region of interest" description="Disordered" evidence="1">
    <location>
        <begin position="53"/>
        <end position="85"/>
    </location>
</feature>
<feature type="compositionally biased region" description="Basic and acidic residues" evidence="1">
    <location>
        <begin position="75"/>
        <end position="85"/>
    </location>
</feature>
<dbReference type="Pfam" id="PF15133">
    <property type="entry name" value="TASL"/>
    <property type="match status" value="1"/>
</dbReference>
<dbReference type="RefSeq" id="XP_017670228.1">
    <property type="nucleotide sequence ID" value="XM_017814739.1"/>
</dbReference>
<organism evidence="2 4">
    <name type="scientific">Lepidothrix coronata</name>
    <name type="common">blue-crowned manakin</name>
    <dbReference type="NCBI Taxonomy" id="321398"/>
    <lineage>
        <taxon>Eukaryota</taxon>
        <taxon>Metazoa</taxon>
        <taxon>Chordata</taxon>
        <taxon>Craniata</taxon>
        <taxon>Vertebrata</taxon>
        <taxon>Euteleostomi</taxon>
        <taxon>Archelosauria</taxon>
        <taxon>Archosauria</taxon>
        <taxon>Dinosauria</taxon>
        <taxon>Saurischia</taxon>
        <taxon>Theropoda</taxon>
        <taxon>Coelurosauria</taxon>
        <taxon>Aves</taxon>
        <taxon>Neognathae</taxon>
        <taxon>Neoaves</taxon>
        <taxon>Telluraves</taxon>
        <taxon>Australaves</taxon>
        <taxon>Passeriformes</taxon>
        <taxon>Pipridae</taxon>
        <taxon>Lepidothrix</taxon>
    </lineage>
</organism>
<dbReference type="InterPro" id="IPR027869">
    <property type="entry name" value="TASL"/>
</dbReference>
<dbReference type="RefSeq" id="XP_017670218.1">
    <property type="nucleotide sequence ID" value="XM_017814729.1"/>
</dbReference>
<name>A0A6J0H6M2_9PASS</name>
<evidence type="ECO:0000256" key="1">
    <source>
        <dbReference type="SAM" id="MobiDB-lite"/>
    </source>
</evidence>
<dbReference type="OrthoDB" id="8778600at2759"/>
<proteinExistence type="predicted"/>
<dbReference type="Proteomes" id="UP000504624">
    <property type="component" value="Unplaced"/>
</dbReference>
<evidence type="ECO:0000313" key="2">
    <source>
        <dbReference type="Proteomes" id="UP000504624"/>
    </source>
</evidence>
<dbReference type="PANTHER" id="PTHR14889">
    <property type="entry name" value="RCG36411"/>
    <property type="match status" value="1"/>
</dbReference>
<sequence length="311" mass="34401">MLAEGILMRLIYKESCHQDKPQKSPASQKAKEGIWRQKLVDIPKIKGFADGCEKRDEISARSSKTEPGSGPGWGSREREPAKDQEMQVKGPVSPALHIPRRGQSLSQLDLYRSWPCNSIYQNYPDLQIGGDHVGEHTCDSGCVLDHVCDELPDGPVLLSIDIPLGQSPPCEHPEKPSVTSLSGHEAEAEAAERSIVLSEEPLSNSTLNKYMEAKVAELYKQFFEESLARCGSVTNLLTCSWLRNSLEQISFQISQEQNIEASKARGALLHSLALLSWRNAPHRNSSEFSTPNLQISNPGGVKRSCRVQFPS</sequence>
<dbReference type="PANTHER" id="PTHR14889:SF2">
    <property type="entry name" value="GENE 6377-RELATED"/>
    <property type="match status" value="1"/>
</dbReference>
<accession>A0A6J0H6M2</accession>
<dbReference type="RefSeq" id="XP_017670238.1">
    <property type="nucleotide sequence ID" value="XM_017814749.1"/>
</dbReference>
<evidence type="ECO:0000313" key="4">
    <source>
        <dbReference type="RefSeq" id="XP_017670228.1"/>
    </source>
</evidence>
<feature type="region of interest" description="Disordered" evidence="1">
    <location>
        <begin position="283"/>
        <end position="303"/>
    </location>
</feature>
<dbReference type="GO" id="GO:0034121">
    <property type="term" value="P:regulation of toll-like receptor signaling pathway"/>
    <property type="evidence" value="ECO:0007669"/>
    <property type="project" value="InterPro"/>
</dbReference>
<dbReference type="GeneID" id="108497257"/>